<evidence type="ECO:0000313" key="1">
    <source>
        <dbReference type="EMBL" id="CAD7632656.1"/>
    </source>
</evidence>
<evidence type="ECO:0000313" key="2">
    <source>
        <dbReference type="Proteomes" id="UP000759131"/>
    </source>
</evidence>
<dbReference type="OrthoDB" id="6343941at2759"/>
<dbReference type="PANTHER" id="PTHR21261">
    <property type="entry name" value="BEAT PROTEIN"/>
    <property type="match status" value="1"/>
</dbReference>
<dbReference type="EMBL" id="OC865910">
    <property type="protein sequence ID" value="CAD7632656.1"/>
    <property type="molecule type" value="Genomic_DNA"/>
</dbReference>
<feature type="non-terminal residue" evidence="1">
    <location>
        <position position="1"/>
    </location>
</feature>
<sequence length="82" mass="9444">DSLCLRIVGFEVPSAVAKGQSIGLHCNFDLEGDELYSVKYYKDYVEFYRYLPTDEPRPAQKFKLKGAYVDLQVLTSQFPLKM</sequence>
<dbReference type="Proteomes" id="UP000759131">
    <property type="component" value="Unassembled WGS sequence"/>
</dbReference>
<dbReference type="EMBL" id="CAJPIZ010011335">
    <property type="protein sequence ID" value="CAG2113086.1"/>
    <property type="molecule type" value="Genomic_DNA"/>
</dbReference>
<reference evidence="1" key="1">
    <citation type="submission" date="2020-11" db="EMBL/GenBank/DDBJ databases">
        <authorList>
            <person name="Tran Van P."/>
        </authorList>
    </citation>
    <scope>NUCLEOTIDE SEQUENCE</scope>
</reference>
<dbReference type="PANTHER" id="PTHR21261:SF15">
    <property type="entry name" value="BEATEN PATH IIIA, ISOFORM D-RELATED"/>
    <property type="match status" value="1"/>
</dbReference>
<keyword evidence="2" id="KW-1185">Reference proteome</keyword>
<protein>
    <submittedName>
        <fullName evidence="1">Uncharacterized protein</fullName>
    </submittedName>
</protein>
<name>A0A7R9Q4V4_9ACAR</name>
<gene>
    <name evidence="1" type="ORF">OSB1V03_LOCUS13058</name>
</gene>
<proteinExistence type="predicted"/>
<dbReference type="AlphaFoldDB" id="A0A7R9Q4V4"/>
<accession>A0A7R9Q4V4</accession>
<organism evidence="1">
    <name type="scientific">Medioppia subpectinata</name>
    <dbReference type="NCBI Taxonomy" id="1979941"/>
    <lineage>
        <taxon>Eukaryota</taxon>
        <taxon>Metazoa</taxon>
        <taxon>Ecdysozoa</taxon>
        <taxon>Arthropoda</taxon>
        <taxon>Chelicerata</taxon>
        <taxon>Arachnida</taxon>
        <taxon>Acari</taxon>
        <taxon>Acariformes</taxon>
        <taxon>Sarcoptiformes</taxon>
        <taxon>Oribatida</taxon>
        <taxon>Brachypylina</taxon>
        <taxon>Oppioidea</taxon>
        <taxon>Oppiidae</taxon>
        <taxon>Medioppia</taxon>
    </lineage>
</organism>